<comment type="caution">
    <text evidence="2">The sequence shown here is derived from an EMBL/GenBank/DDBJ whole genome shotgun (WGS) entry which is preliminary data.</text>
</comment>
<keyword evidence="3" id="KW-1185">Reference proteome</keyword>
<evidence type="ECO:0000313" key="2">
    <source>
        <dbReference type="EMBL" id="GAA0493474.1"/>
    </source>
</evidence>
<evidence type="ECO:0000313" key="3">
    <source>
        <dbReference type="Proteomes" id="UP001500909"/>
    </source>
</evidence>
<reference evidence="2 3" key="1">
    <citation type="journal article" date="2019" name="Int. J. Syst. Evol. Microbiol.">
        <title>The Global Catalogue of Microorganisms (GCM) 10K type strain sequencing project: providing services to taxonomists for standard genome sequencing and annotation.</title>
        <authorList>
            <consortium name="The Broad Institute Genomics Platform"/>
            <consortium name="The Broad Institute Genome Sequencing Center for Infectious Disease"/>
            <person name="Wu L."/>
            <person name="Ma J."/>
        </authorList>
    </citation>
    <scope>NUCLEOTIDE SEQUENCE [LARGE SCALE GENOMIC DNA]</scope>
    <source>
        <strain evidence="2 3">JCM 4805</strain>
    </source>
</reference>
<feature type="region of interest" description="Disordered" evidence="1">
    <location>
        <begin position="1"/>
        <end position="52"/>
    </location>
</feature>
<gene>
    <name evidence="2" type="ORF">GCM10010361_68440</name>
</gene>
<proteinExistence type="predicted"/>
<name>A0ABN1BB24_9ACTN</name>
<dbReference type="EMBL" id="BAAABY010000053">
    <property type="protein sequence ID" value="GAA0493474.1"/>
    <property type="molecule type" value="Genomic_DNA"/>
</dbReference>
<sequence>MSDGREGDERGEAVERTEPATRPADAKGVPDRKAELRARVREANRQSRLRPR</sequence>
<organism evidence="2 3">
    <name type="scientific">Streptomyces olivaceiscleroticus</name>
    <dbReference type="NCBI Taxonomy" id="68245"/>
    <lineage>
        <taxon>Bacteria</taxon>
        <taxon>Bacillati</taxon>
        <taxon>Actinomycetota</taxon>
        <taxon>Actinomycetes</taxon>
        <taxon>Kitasatosporales</taxon>
        <taxon>Streptomycetaceae</taxon>
        <taxon>Streptomyces</taxon>
    </lineage>
</organism>
<dbReference type="RefSeq" id="WP_199896550.1">
    <property type="nucleotide sequence ID" value="NZ_BAAABY010000053.1"/>
</dbReference>
<evidence type="ECO:0000256" key="1">
    <source>
        <dbReference type="SAM" id="MobiDB-lite"/>
    </source>
</evidence>
<accession>A0ABN1BB24</accession>
<dbReference type="Proteomes" id="UP001500909">
    <property type="component" value="Unassembled WGS sequence"/>
</dbReference>
<feature type="compositionally biased region" description="Basic and acidic residues" evidence="1">
    <location>
        <begin position="1"/>
        <end position="45"/>
    </location>
</feature>
<protein>
    <submittedName>
        <fullName evidence="2">Uncharacterized protein</fullName>
    </submittedName>
</protein>